<keyword evidence="1" id="KW-1133">Transmembrane helix</keyword>
<dbReference type="EMBL" id="LVIE01000190">
    <property type="protein sequence ID" value="OHT23296.1"/>
    <property type="molecule type" value="Genomic_DNA"/>
</dbReference>
<protein>
    <submittedName>
        <fullName evidence="2">Holin</fullName>
    </submittedName>
</protein>
<accession>A0A1S1HPG3</accession>
<keyword evidence="1" id="KW-0812">Transmembrane</keyword>
<dbReference type="InterPro" id="IPR006481">
    <property type="entry name" value="Phage_lambda_GpS_holin"/>
</dbReference>
<sequence length="116" mass="13545">MPDKYEWWESVFRWLQSYLPFIGGFAFAALVAYIRERQQGMLWKQSLGEALMCGLLSVGTIRFLEWWLAQSGNTEAWDLLAEFCGVVVGFLGTKKLYSLIELIIQFIKNDLEFNYE</sequence>
<dbReference type="Pfam" id="PF05106">
    <property type="entry name" value="Phage_holin_3_1"/>
    <property type="match status" value="1"/>
</dbReference>
<evidence type="ECO:0000313" key="2">
    <source>
        <dbReference type="EMBL" id="OHT23296.1"/>
    </source>
</evidence>
<name>A0A1S1HPG3_PROST</name>
<evidence type="ECO:0000313" key="3">
    <source>
        <dbReference type="Proteomes" id="UP000179588"/>
    </source>
</evidence>
<keyword evidence="1" id="KW-0472">Membrane</keyword>
<keyword evidence="3" id="KW-1185">Reference proteome</keyword>
<gene>
    <name evidence="2" type="ORF">A3Q29_07735</name>
</gene>
<dbReference type="AlphaFoldDB" id="A0A1S1HPG3"/>
<feature type="transmembrane region" description="Helical" evidence="1">
    <location>
        <begin position="15"/>
        <end position="34"/>
    </location>
</feature>
<comment type="caution">
    <text evidence="2">The sequence shown here is derived from an EMBL/GenBank/DDBJ whole genome shotgun (WGS) entry which is preliminary data.</text>
</comment>
<reference evidence="2 3" key="1">
    <citation type="submission" date="2016-03" db="EMBL/GenBank/DDBJ databases">
        <title>Genome sequence of Providencia stuartii strain, isolated from the salivary glands of larval Lucilia sericata.</title>
        <authorList>
            <person name="Yuan Y."/>
            <person name="Zhang Y."/>
            <person name="Fu S."/>
            <person name="Crippen T.L."/>
            <person name="Visi D."/>
            <person name="Benbow M.E."/>
            <person name="Allen M."/>
            <person name="Tomberlin J.K."/>
            <person name="Sze S.-H."/>
            <person name="Tarone A.M."/>
        </authorList>
    </citation>
    <scope>NUCLEOTIDE SEQUENCE [LARGE SCALE GENOMIC DNA]</scope>
    <source>
        <strain evidence="2 3">Crippen</strain>
    </source>
</reference>
<organism evidence="2 3">
    <name type="scientific">Providencia stuartii</name>
    <dbReference type="NCBI Taxonomy" id="588"/>
    <lineage>
        <taxon>Bacteria</taxon>
        <taxon>Pseudomonadati</taxon>
        <taxon>Pseudomonadota</taxon>
        <taxon>Gammaproteobacteria</taxon>
        <taxon>Enterobacterales</taxon>
        <taxon>Morganellaceae</taxon>
        <taxon>Providencia</taxon>
    </lineage>
</organism>
<dbReference type="Proteomes" id="UP000179588">
    <property type="component" value="Unassembled WGS sequence"/>
</dbReference>
<evidence type="ECO:0000256" key="1">
    <source>
        <dbReference type="SAM" id="Phobius"/>
    </source>
</evidence>
<proteinExistence type="predicted"/>